<dbReference type="Proteomes" id="UP001597010">
    <property type="component" value="Unassembled WGS sequence"/>
</dbReference>
<reference evidence="2" key="1">
    <citation type="journal article" date="2019" name="Int. J. Syst. Evol. Microbiol.">
        <title>The Global Catalogue of Microorganisms (GCM) 10K type strain sequencing project: providing services to taxonomists for standard genome sequencing and annotation.</title>
        <authorList>
            <consortium name="The Broad Institute Genomics Platform"/>
            <consortium name="The Broad Institute Genome Sequencing Center for Infectious Disease"/>
            <person name="Wu L."/>
            <person name="Ma J."/>
        </authorList>
    </citation>
    <scope>NUCLEOTIDE SEQUENCE [LARGE SCALE GENOMIC DNA]</scope>
    <source>
        <strain evidence="2">CCUG 61484</strain>
    </source>
</reference>
<protein>
    <submittedName>
        <fullName evidence="1">Uncharacterized protein</fullName>
    </submittedName>
</protein>
<gene>
    <name evidence="1" type="ORF">ACFQZX_06290</name>
</gene>
<proteinExistence type="predicted"/>
<evidence type="ECO:0000313" key="2">
    <source>
        <dbReference type="Proteomes" id="UP001597010"/>
    </source>
</evidence>
<sequence length="60" mass="6862">MHEEKFGRTQTFPLFCDKGKEVAVRLKSRCLIGLETVLVKKRSPRKELKATVPPVAFFIS</sequence>
<dbReference type="EMBL" id="JBHTHZ010000003">
    <property type="protein sequence ID" value="MFD0793219.1"/>
    <property type="molecule type" value="Genomic_DNA"/>
</dbReference>
<keyword evidence="2" id="KW-1185">Reference proteome</keyword>
<name>A0ABW3ASI5_9SPHI</name>
<comment type="caution">
    <text evidence="1">The sequence shown here is derived from an EMBL/GenBank/DDBJ whole genome shotgun (WGS) entry which is preliminary data.</text>
</comment>
<organism evidence="1 2">
    <name type="scientific">Mucilaginibacter litoreus</name>
    <dbReference type="NCBI Taxonomy" id="1048221"/>
    <lineage>
        <taxon>Bacteria</taxon>
        <taxon>Pseudomonadati</taxon>
        <taxon>Bacteroidota</taxon>
        <taxon>Sphingobacteriia</taxon>
        <taxon>Sphingobacteriales</taxon>
        <taxon>Sphingobacteriaceae</taxon>
        <taxon>Mucilaginibacter</taxon>
    </lineage>
</organism>
<accession>A0ABW3ASI5</accession>
<evidence type="ECO:0000313" key="1">
    <source>
        <dbReference type="EMBL" id="MFD0793219.1"/>
    </source>
</evidence>